<dbReference type="AlphaFoldDB" id="F0RR50"/>
<protein>
    <submittedName>
        <fullName evidence="6">Transcriptional regulator, MerR family</fullName>
    </submittedName>
</protein>
<keyword evidence="7" id="KW-1185">Reference proteome</keyword>
<evidence type="ECO:0000256" key="4">
    <source>
        <dbReference type="ARBA" id="ARBA00023163"/>
    </source>
</evidence>
<dbReference type="EMBL" id="CP002540">
    <property type="protein sequence ID" value="ADY27759.1"/>
    <property type="molecule type" value="Genomic_DNA"/>
</dbReference>
<dbReference type="InterPro" id="IPR047057">
    <property type="entry name" value="MerR_fam"/>
</dbReference>
<dbReference type="PRINTS" id="PR00040">
    <property type="entry name" value="HTHMERR"/>
</dbReference>
<dbReference type="SMART" id="SM00422">
    <property type="entry name" value="HTH_MERR"/>
    <property type="match status" value="1"/>
</dbReference>
<dbReference type="SUPFAM" id="SSF46955">
    <property type="entry name" value="Putative DNA-binding domain"/>
    <property type="match status" value="1"/>
</dbReference>
<feature type="domain" description="HTH merR-type" evidence="5">
    <location>
        <begin position="1"/>
        <end position="71"/>
    </location>
</feature>
<dbReference type="PANTHER" id="PTHR30204:SF69">
    <property type="entry name" value="MERR-FAMILY TRANSCRIPTIONAL REGULATOR"/>
    <property type="match status" value="1"/>
</dbReference>
<dbReference type="PANTHER" id="PTHR30204">
    <property type="entry name" value="REDOX-CYCLING DRUG-SENSING TRANSCRIPTIONAL ACTIVATOR SOXR"/>
    <property type="match status" value="1"/>
</dbReference>
<dbReference type="InterPro" id="IPR009061">
    <property type="entry name" value="DNA-bd_dom_put_sf"/>
</dbReference>
<evidence type="ECO:0000256" key="3">
    <source>
        <dbReference type="ARBA" id="ARBA00023125"/>
    </source>
</evidence>
<keyword evidence="4" id="KW-0804">Transcription</keyword>
<keyword evidence="2" id="KW-0805">Transcription regulation</keyword>
<name>F0RR50_DEIPM</name>
<evidence type="ECO:0000313" key="6">
    <source>
        <dbReference type="EMBL" id="ADY27759.1"/>
    </source>
</evidence>
<dbReference type="PROSITE" id="PS00552">
    <property type="entry name" value="HTH_MERR_1"/>
    <property type="match status" value="1"/>
</dbReference>
<dbReference type="PROSITE" id="PS50937">
    <property type="entry name" value="HTH_MERR_2"/>
    <property type="match status" value="1"/>
</dbReference>
<dbReference type="Pfam" id="PF13411">
    <property type="entry name" value="MerR_1"/>
    <property type="match status" value="1"/>
</dbReference>
<dbReference type="OrthoDB" id="9814833at2"/>
<dbReference type="Proteomes" id="UP000007718">
    <property type="component" value="Plasmid pDEIPR04"/>
</dbReference>
<reference evidence="6 7" key="2">
    <citation type="journal article" date="2012" name="Stand. Genomic Sci.">
        <title>Complete genome sequence of the orange-red pigmented, radioresistant Deinococcus proteolyticus type strain (MRP(T)).</title>
        <authorList>
            <person name="Copeland A."/>
            <person name="Zeytun A."/>
            <person name="Yassawong M."/>
            <person name="Nolan M."/>
            <person name="Lucas S."/>
            <person name="Hammon N."/>
            <person name="Deshpande S."/>
            <person name="Cheng J.F."/>
            <person name="Han C."/>
            <person name="Tapia R."/>
            <person name="Goodwin L.A."/>
            <person name="Pitluck S."/>
            <person name="Mavromatis K."/>
            <person name="Liolios K."/>
            <person name="Pagani I."/>
            <person name="Ivanova N."/>
            <person name="Mikhailova N."/>
            <person name="Pati A."/>
            <person name="Chen A."/>
            <person name="Palaniappan K."/>
            <person name="Land M."/>
            <person name="Hauser L."/>
            <person name="Jeffries C.D."/>
            <person name="Brambilla E.M."/>
            <person name="Rohde M."/>
            <person name="Sikorski J."/>
            <person name="Pukall R."/>
            <person name="Goker M."/>
            <person name="Detter J.C."/>
            <person name="Woyke T."/>
            <person name="Bristow J."/>
            <person name="Eisen J.A."/>
            <person name="Markowitz V."/>
            <person name="Hugenholtz P."/>
            <person name="Kyrpides N.C."/>
            <person name="Klenk H.P."/>
            <person name="Lapidus A."/>
        </authorList>
    </citation>
    <scope>NUCLEOTIDE SEQUENCE [LARGE SCALE GENOMIC DNA]</scope>
    <source>
        <strain evidence="7">ATCC 35074 / DSM 20540 / JCM 6276 / NBRC 101906 / NCIMB 13154 / VKM Ac-1939 / CCM 2703 / MRP</strain>
        <plasmid evidence="7">Plasmid pDEIPR04</plasmid>
    </source>
</reference>
<dbReference type="KEGG" id="dpt:Deipr_2648"/>
<gene>
    <name evidence="6" type="ordered locus">Deipr_2648</name>
</gene>
<reference evidence="7" key="1">
    <citation type="submission" date="2011-02" db="EMBL/GenBank/DDBJ databases">
        <title>The complete sequence of plasmid4 of Deinococcus proteolyticus DSM 20540.</title>
        <authorList>
            <consortium name="US DOE Joint Genome Institute (JGI-PGF)"/>
            <person name="Lucas S."/>
            <person name="Copeland A."/>
            <person name="Lapidus A."/>
            <person name="Bruce D."/>
            <person name="Goodwin L."/>
            <person name="Pitluck S."/>
            <person name="Kyrpides N."/>
            <person name="Mavromatis K."/>
            <person name="Pagani I."/>
            <person name="Ivanova N."/>
            <person name="Ovchinnikova G."/>
            <person name="Zeytun A."/>
            <person name="Detter J.C."/>
            <person name="Han C."/>
            <person name="Land M."/>
            <person name="Hauser L."/>
            <person name="Markowitz V."/>
            <person name="Cheng J.-F."/>
            <person name="Hugenholtz P."/>
            <person name="Woyke T."/>
            <person name="Wu D."/>
            <person name="Pukall R."/>
            <person name="Steenblock K."/>
            <person name="Brambilla E."/>
            <person name="Klenk H.-P."/>
            <person name="Eisen J.A."/>
        </authorList>
    </citation>
    <scope>NUCLEOTIDE SEQUENCE [LARGE SCALE GENOMIC DNA]</scope>
    <source>
        <strain evidence="7">ATCC 35074 / DSM 20540 / JCM 6276 / NBRC 101906 / NCIMB 13154 / VKM Ac-1939 / CCM 2703 / MRP</strain>
        <plasmid evidence="7">Plasmid pDEIPR04</plasmid>
    </source>
</reference>
<evidence type="ECO:0000256" key="1">
    <source>
        <dbReference type="ARBA" id="ARBA00022491"/>
    </source>
</evidence>
<evidence type="ECO:0000256" key="2">
    <source>
        <dbReference type="ARBA" id="ARBA00023015"/>
    </source>
</evidence>
<dbReference type="Gene3D" id="1.10.1660.10">
    <property type="match status" value="1"/>
</dbReference>
<evidence type="ECO:0000259" key="5">
    <source>
        <dbReference type="PROSITE" id="PS50937"/>
    </source>
</evidence>
<dbReference type="GO" id="GO:0003677">
    <property type="term" value="F:DNA binding"/>
    <property type="evidence" value="ECO:0007669"/>
    <property type="project" value="UniProtKB-KW"/>
</dbReference>
<geneLocation type="plasmid" evidence="6 7">
    <name>pDEIPR04</name>
</geneLocation>
<organism evidence="6 7">
    <name type="scientific">Deinococcus proteolyticus (strain ATCC 35074 / DSM 20540 / JCM 6276 / NBRC 101906 / NCIMB 13154 / VKM Ac-1939 / CCM 2703 / MRP)</name>
    <dbReference type="NCBI Taxonomy" id="693977"/>
    <lineage>
        <taxon>Bacteria</taxon>
        <taxon>Thermotogati</taxon>
        <taxon>Deinococcota</taxon>
        <taxon>Deinococci</taxon>
        <taxon>Deinococcales</taxon>
        <taxon>Deinococcaceae</taxon>
        <taxon>Deinococcus</taxon>
    </lineage>
</organism>
<evidence type="ECO:0000313" key="7">
    <source>
        <dbReference type="Proteomes" id="UP000007718"/>
    </source>
</evidence>
<proteinExistence type="predicted"/>
<sequence length="181" mass="20515">MQLKIGELAQRTGLTTRTLRHYDELGLLTPEHRTEADYRLYSEGDLYRLLHIQGLKSLGLSLEEIRQALDHPEFQPQGVIERQIAMIEERQAEHTRLLARLRNLKEAAASGWEEVAEVIALSERLRHPSRIQRTLAALSVTPADTAVLSELVERLGTEPDFSVREHLTWAVVQLGEQALPG</sequence>
<keyword evidence="6" id="KW-0614">Plasmid</keyword>
<keyword evidence="3" id="KW-0238">DNA-binding</keyword>
<accession>F0RR50</accession>
<keyword evidence="1" id="KW-0678">Repressor</keyword>
<dbReference type="RefSeq" id="WP_013616004.1">
    <property type="nucleotide sequence ID" value="NC_015163.1"/>
</dbReference>
<dbReference type="GO" id="GO:0003700">
    <property type="term" value="F:DNA-binding transcription factor activity"/>
    <property type="evidence" value="ECO:0007669"/>
    <property type="project" value="InterPro"/>
</dbReference>
<dbReference type="HOGENOM" id="CLU_1424388_0_0_0"/>
<dbReference type="InterPro" id="IPR000551">
    <property type="entry name" value="MerR-type_HTH_dom"/>
</dbReference>